<evidence type="ECO:0000313" key="4">
    <source>
        <dbReference type="EMBL" id="ABW65977.1"/>
    </source>
</evidence>
<dbReference type="STRING" id="96561.Dole_0167"/>
<sequence length="213" mass="24581">MTISKNKARIPVQKRSIETKEKILNAAWELFAEKGYFKTNTNELAERAGIATGSFYGYFNNKKEVGIELMMRFYKEVSKKALSNFYIQIGDNVAENLDTGRKLVRFIIKSLKESHAINPLLHKETTALILLDEDVRNISSEEDKKIIAFLITLLQQHKQLIRVDDIEAAAVLLFRTSDEIIHRIMIHKDAIDEDRLLKELEDMICSYLFITVS</sequence>
<dbReference type="InterPro" id="IPR009057">
    <property type="entry name" value="Homeodomain-like_sf"/>
</dbReference>
<evidence type="ECO:0000259" key="3">
    <source>
        <dbReference type="PROSITE" id="PS50977"/>
    </source>
</evidence>
<dbReference type="PANTHER" id="PTHR43479:SF11">
    <property type="entry name" value="ACREF_ENVCD OPERON REPRESSOR-RELATED"/>
    <property type="match status" value="1"/>
</dbReference>
<dbReference type="HOGENOM" id="CLU_069356_46_0_7"/>
<dbReference type="Gene3D" id="1.10.10.60">
    <property type="entry name" value="Homeodomain-like"/>
    <property type="match status" value="1"/>
</dbReference>
<protein>
    <submittedName>
        <fullName evidence="4">Transcriptional regulator, TetR family</fullName>
    </submittedName>
</protein>
<organism evidence="4 5">
    <name type="scientific">Desulfosudis oleivorans (strain DSM 6200 / JCM 39069 / Hxd3)</name>
    <name type="common">Desulfococcus oleovorans</name>
    <dbReference type="NCBI Taxonomy" id="96561"/>
    <lineage>
        <taxon>Bacteria</taxon>
        <taxon>Pseudomonadati</taxon>
        <taxon>Thermodesulfobacteriota</taxon>
        <taxon>Desulfobacteria</taxon>
        <taxon>Desulfobacterales</taxon>
        <taxon>Desulfosudaceae</taxon>
        <taxon>Desulfosudis</taxon>
    </lineage>
</organism>
<dbReference type="GO" id="GO:0003677">
    <property type="term" value="F:DNA binding"/>
    <property type="evidence" value="ECO:0007669"/>
    <property type="project" value="UniProtKB-UniRule"/>
</dbReference>
<gene>
    <name evidence="4" type="ordered locus">Dole_0167</name>
</gene>
<evidence type="ECO:0000313" key="5">
    <source>
        <dbReference type="Proteomes" id="UP000008561"/>
    </source>
</evidence>
<dbReference type="SUPFAM" id="SSF46689">
    <property type="entry name" value="Homeodomain-like"/>
    <property type="match status" value="1"/>
</dbReference>
<accession>A8ZSR4</accession>
<dbReference type="RefSeq" id="WP_012173596.1">
    <property type="nucleotide sequence ID" value="NC_009943.1"/>
</dbReference>
<feature type="domain" description="HTH tetR-type" evidence="3">
    <location>
        <begin position="17"/>
        <end position="77"/>
    </location>
</feature>
<dbReference type="InterPro" id="IPR050624">
    <property type="entry name" value="HTH-type_Tx_Regulator"/>
</dbReference>
<evidence type="ECO:0000256" key="2">
    <source>
        <dbReference type="PROSITE-ProRule" id="PRU00335"/>
    </source>
</evidence>
<dbReference type="eggNOG" id="COG1309">
    <property type="taxonomic scope" value="Bacteria"/>
</dbReference>
<feature type="DNA-binding region" description="H-T-H motif" evidence="2">
    <location>
        <begin position="40"/>
        <end position="59"/>
    </location>
</feature>
<reference evidence="4 5" key="1">
    <citation type="submission" date="2007-10" db="EMBL/GenBank/DDBJ databases">
        <title>Complete sequence of Desulfococcus oleovorans Hxd3.</title>
        <authorList>
            <consortium name="US DOE Joint Genome Institute"/>
            <person name="Copeland A."/>
            <person name="Lucas S."/>
            <person name="Lapidus A."/>
            <person name="Barry K."/>
            <person name="Glavina del Rio T."/>
            <person name="Dalin E."/>
            <person name="Tice H."/>
            <person name="Pitluck S."/>
            <person name="Kiss H."/>
            <person name="Brettin T."/>
            <person name="Bruce D."/>
            <person name="Detter J.C."/>
            <person name="Han C."/>
            <person name="Schmutz J."/>
            <person name="Larimer F."/>
            <person name="Land M."/>
            <person name="Hauser L."/>
            <person name="Kyrpides N."/>
            <person name="Kim E."/>
            <person name="Wawrik B."/>
            <person name="Richardson P."/>
        </authorList>
    </citation>
    <scope>NUCLEOTIDE SEQUENCE [LARGE SCALE GENOMIC DNA]</scope>
    <source>
        <strain evidence="5">DSM 6200 / JCM 39069 / Hxd3</strain>
    </source>
</reference>
<dbReference type="Proteomes" id="UP000008561">
    <property type="component" value="Chromosome"/>
</dbReference>
<dbReference type="PRINTS" id="PR00455">
    <property type="entry name" value="HTHTETR"/>
</dbReference>
<dbReference type="Pfam" id="PF00440">
    <property type="entry name" value="TetR_N"/>
    <property type="match status" value="1"/>
</dbReference>
<keyword evidence="5" id="KW-1185">Reference proteome</keyword>
<dbReference type="InterPro" id="IPR001647">
    <property type="entry name" value="HTH_TetR"/>
</dbReference>
<dbReference type="EMBL" id="CP000859">
    <property type="protein sequence ID" value="ABW65977.1"/>
    <property type="molecule type" value="Genomic_DNA"/>
</dbReference>
<dbReference type="Pfam" id="PF17918">
    <property type="entry name" value="TetR_C_15"/>
    <property type="match status" value="1"/>
</dbReference>
<dbReference type="Gene3D" id="1.10.357.10">
    <property type="entry name" value="Tetracycline Repressor, domain 2"/>
    <property type="match status" value="1"/>
</dbReference>
<proteinExistence type="predicted"/>
<dbReference type="InterPro" id="IPR041669">
    <property type="entry name" value="TetR_C_15"/>
</dbReference>
<dbReference type="AlphaFoldDB" id="A8ZSR4"/>
<name>A8ZSR4_DESOH</name>
<dbReference type="PANTHER" id="PTHR43479">
    <property type="entry name" value="ACREF/ENVCD OPERON REPRESSOR-RELATED"/>
    <property type="match status" value="1"/>
</dbReference>
<dbReference type="PROSITE" id="PS50977">
    <property type="entry name" value="HTH_TETR_2"/>
    <property type="match status" value="1"/>
</dbReference>
<keyword evidence="1 2" id="KW-0238">DNA-binding</keyword>
<dbReference type="KEGG" id="dol:Dole_0167"/>
<evidence type="ECO:0000256" key="1">
    <source>
        <dbReference type="ARBA" id="ARBA00023125"/>
    </source>
</evidence>